<accession>A0A098GGS9</accession>
<dbReference type="AlphaFoldDB" id="A0A098GGS9"/>
<evidence type="ECO:0000313" key="2">
    <source>
        <dbReference type="Proteomes" id="UP000032414"/>
    </source>
</evidence>
<proteinExistence type="predicted"/>
<gene>
    <name evidence="1" type="ORF">LMI_2427</name>
</gene>
<name>A0A098GGS9_LEGMI</name>
<organism evidence="1 2">
    <name type="scientific">Legionella micdadei</name>
    <name type="common">Tatlockia micdadei</name>
    <dbReference type="NCBI Taxonomy" id="451"/>
    <lineage>
        <taxon>Bacteria</taxon>
        <taxon>Pseudomonadati</taxon>
        <taxon>Pseudomonadota</taxon>
        <taxon>Gammaproteobacteria</taxon>
        <taxon>Legionellales</taxon>
        <taxon>Legionellaceae</taxon>
        <taxon>Legionella</taxon>
    </lineage>
</organism>
<protein>
    <submittedName>
        <fullName evidence="1">Uncharacterized protein</fullName>
    </submittedName>
</protein>
<dbReference type="EMBL" id="LN614830">
    <property type="protein sequence ID" value="CEG61693.1"/>
    <property type="molecule type" value="Genomic_DNA"/>
</dbReference>
<reference evidence="2" key="1">
    <citation type="submission" date="2014-09" db="EMBL/GenBank/DDBJ databases">
        <authorList>
            <person name="Gomez-Valero L."/>
        </authorList>
    </citation>
    <scope>NUCLEOTIDE SEQUENCE [LARGE SCALE GENOMIC DNA]</scope>
    <source>
        <strain evidence="2">ATCC33218</strain>
    </source>
</reference>
<sequence length="62" mass="7101">MFTITLRVSSTQSIFSGNLPVETIRLMHSIEWGYFIHVKDRAIIRGSLLTQDSVGEPFTFKK</sequence>
<dbReference type="Proteomes" id="UP000032414">
    <property type="component" value="Chromosome I"/>
</dbReference>
<dbReference type="HOGENOM" id="CLU_2902750_0_0_6"/>
<dbReference type="KEGG" id="tmc:LMI_2427"/>
<evidence type="ECO:0000313" key="1">
    <source>
        <dbReference type="EMBL" id="CEG61693.1"/>
    </source>
</evidence>